<dbReference type="VEuPathDB" id="VectorBase:CPIJ010767"/>
<keyword evidence="3" id="KW-1185">Reference proteome</keyword>
<dbReference type="HOGENOM" id="CLU_1556790_0_0_1"/>
<dbReference type="AlphaFoldDB" id="B0WV93"/>
<accession>B0WV93</accession>
<proteinExistence type="predicted"/>
<evidence type="ECO:0000313" key="2">
    <source>
        <dbReference type="EnsemblMetazoa" id="CPIJ010767-PA"/>
    </source>
</evidence>
<sequence>MLEVSHMDTDIAERHFRRSDMTPLPTITRAIFQRRQAQTTLSRVAFRSLCLSPPLPPCSGELCTHRQLHMVPIVTTPAPQVLFLADGFVDSLSTGRLQVSGIGHSQPNGFHLFSNGNSPFRGQGVQSAGLLAMQAGTVERAVGPTVDSKRSSKILLRRVDDVLTRLATAAST</sequence>
<reference evidence="1" key="1">
    <citation type="submission" date="2007-03" db="EMBL/GenBank/DDBJ databases">
        <title>Annotation of Culex pipiens quinquefasciatus.</title>
        <authorList>
            <consortium name="The Broad Institute Genome Sequencing Platform"/>
            <person name="Atkinson P.W."/>
            <person name="Hemingway J."/>
            <person name="Christensen B.M."/>
            <person name="Higgs S."/>
            <person name="Kodira C."/>
            <person name="Hannick L."/>
            <person name="Megy K."/>
            <person name="O'Leary S."/>
            <person name="Pearson M."/>
            <person name="Haas B.J."/>
            <person name="Mauceli E."/>
            <person name="Wortman J.R."/>
            <person name="Lee N.H."/>
            <person name="Guigo R."/>
            <person name="Stanke M."/>
            <person name="Alvarado L."/>
            <person name="Amedeo P."/>
            <person name="Antoine C.H."/>
            <person name="Arensburger P."/>
            <person name="Bidwell S.L."/>
            <person name="Crawford M."/>
            <person name="Camaro F."/>
            <person name="Devon K."/>
            <person name="Engels R."/>
            <person name="Hammond M."/>
            <person name="Howarth C."/>
            <person name="Koehrsen M."/>
            <person name="Lawson D."/>
            <person name="Montgomery P."/>
            <person name="Nene V."/>
            <person name="Nusbaum C."/>
            <person name="Puiu D."/>
            <person name="Romero-Severson J."/>
            <person name="Severson D.W."/>
            <person name="Shumway M."/>
            <person name="Sisk P."/>
            <person name="Stolte C."/>
            <person name="Zeng Q."/>
            <person name="Eisenstadt E."/>
            <person name="Fraser-Liggett C."/>
            <person name="Strausberg R."/>
            <person name="Galagan J."/>
            <person name="Birren B."/>
            <person name="Collins F.H."/>
        </authorList>
    </citation>
    <scope>NUCLEOTIDE SEQUENCE [LARGE SCALE GENOMIC DNA]</scope>
    <source>
        <strain evidence="1">JHB</strain>
    </source>
</reference>
<evidence type="ECO:0000313" key="1">
    <source>
        <dbReference type="EMBL" id="EDS35435.1"/>
    </source>
</evidence>
<protein>
    <submittedName>
        <fullName evidence="1 2">Uncharacterized protein</fullName>
    </submittedName>
</protein>
<dbReference type="EnsemblMetazoa" id="CPIJ010767-RA">
    <property type="protein sequence ID" value="CPIJ010767-PA"/>
    <property type="gene ID" value="CPIJ010767"/>
</dbReference>
<gene>
    <name evidence="2" type="primary">6043686</name>
    <name evidence="1" type="ORF">CpipJ_CPIJ010767</name>
</gene>
<dbReference type="EMBL" id="DS232120">
    <property type="protein sequence ID" value="EDS35435.1"/>
    <property type="molecule type" value="Genomic_DNA"/>
</dbReference>
<name>B0WV93_CULQU</name>
<reference evidence="2" key="2">
    <citation type="submission" date="2021-02" db="UniProtKB">
        <authorList>
            <consortium name="EnsemblMetazoa"/>
        </authorList>
    </citation>
    <scope>IDENTIFICATION</scope>
    <source>
        <strain evidence="2">JHB</strain>
    </source>
</reference>
<organism>
    <name type="scientific">Culex quinquefasciatus</name>
    <name type="common">Southern house mosquito</name>
    <name type="synonym">Culex pungens</name>
    <dbReference type="NCBI Taxonomy" id="7176"/>
    <lineage>
        <taxon>Eukaryota</taxon>
        <taxon>Metazoa</taxon>
        <taxon>Ecdysozoa</taxon>
        <taxon>Arthropoda</taxon>
        <taxon>Hexapoda</taxon>
        <taxon>Insecta</taxon>
        <taxon>Pterygota</taxon>
        <taxon>Neoptera</taxon>
        <taxon>Endopterygota</taxon>
        <taxon>Diptera</taxon>
        <taxon>Nematocera</taxon>
        <taxon>Culicoidea</taxon>
        <taxon>Culicidae</taxon>
        <taxon>Culicinae</taxon>
        <taxon>Culicini</taxon>
        <taxon>Culex</taxon>
        <taxon>Culex</taxon>
    </lineage>
</organism>
<dbReference type="KEGG" id="cqu:CpipJ_CPIJ010767"/>
<evidence type="ECO:0000313" key="3">
    <source>
        <dbReference type="Proteomes" id="UP000002320"/>
    </source>
</evidence>
<dbReference type="InParanoid" id="B0WV93"/>
<dbReference type="Proteomes" id="UP000002320">
    <property type="component" value="Unassembled WGS sequence"/>
</dbReference>